<evidence type="ECO:0000313" key="1">
    <source>
        <dbReference type="EMBL" id="PEX45796.1"/>
    </source>
</evidence>
<dbReference type="EMBL" id="NTXF01000037">
    <property type="protein sequence ID" value="PEX45796.1"/>
    <property type="molecule type" value="Genomic_DNA"/>
</dbReference>
<protein>
    <submittedName>
        <fullName evidence="1">Uncharacterized protein</fullName>
    </submittedName>
</protein>
<sequence>MINKPSNYVKFDGKYSTRKDAKSDIVNVAIDELIKHSDELPAFQTLRIQLLGGFYLFLIN</sequence>
<organism evidence="1 2">
    <name type="scientific">Bacillus thuringiensis</name>
    <dbReference type="NCBI Taxonomy" id="1428"/>
    <lineage>
        <taxon>Bacteria</taxon>
        <taxon>Bacillati</taxon>
        <taxon>Bacillota</taxon>
        <taxon>Bacilli</taxon>
        <taxon>Bacillales</taxon>
        <taxon>Bacillaceae</taxon>
        <taxon>Bacillus</taxon>
        <taxon>Bacillus cereus group</taxon>
    </lineage>
</organism>
<evidence type="ECO:0000313" key="2">
    <source>
        <dbReference type="Proteomes" id="UP000220502"/>
    </source>
</evidence>
<proteinExistence type="predicted"/>
<name>A0ABD6SG62_BACTU</name>
<accession>A0ABD6SG62</accession>
<comment type="caution">
    <text evidence="1">The sequence shown here is derived from an EMBL/GenBank/DDBJ whole genome shotgun (WGS) entry which is preliminary data.</text>
</comment>
<reference evidence="1 2" key="1">
    <citation type="submission" date="2017-09" db="EMBL/GenBank/DDBJ databases">
        <title>Large-scale bioinformatics analysis of Bacillus genomes uncovers conserved roles of natural products in bacterial physiology.</title>
        <authorList>
            <consortium name="Agbiome Team Llc"/>
            <person name="Bleich R.M."/>
            <person name="Kirk G.J."/>
            <person name="Santa Maria K.C."/>
            <person name="Allen S.E."/>
            <person name="Farag S."/>
            <person name="Shank E.A."/>
            <person name="Bowers A."/>
        </authorList>
    </citation>
    <scope>NUCLEOTIDE SEQUENCE [LARGE SCALE GENOMIC DNA]</scope>
    <source>
        <strain evidence="1 2">AFS007900</strain>
    </source>
</reference>
<dbReference type="RefSeq" id="WP_044306757.1">
    <property type="nucleotide sequence ID" value="NZ_NTRM01000005.1"/>
</dbReference>
<dbReference type="Proteomes" id="UP000220502">
    <property type="component" value="Unassembled WGS sequence"/>
</dbReference>
<gene>
    <name evidence="1" type="ORF">CN461_23565</name>
</gene>
<dbReference type="AlphaFoldDB" id="A0ABD6SG62"/>